<dbReference type="Pfam" id="PF00225">
    <property type="entry name" value="Kinesin"/>
    <property type="match status" value="1"/>
</dbReference>
<dbReference type="PROSITE" id="PS50067">
    <property type="entry name" value="KINESIN_MOTOR_2"/>
    <property type="match status" value="1"/>
</dbReference>
<dbReference type="Pfam" id="PF16540">
    <property type="entry name" value="MKLP1_Arf_bdg"/>
    <property type="match status" value="1"/>
</dbReference>
<dbReference type="PROSITE" id="PS00411">
    <property type="entry name" value="KINESIN_MOTOR_1"/>
    <property type="match status" value="1"/>
</dbReference>
<dbReference type="GO" id="GO:0016887">
    <property type="term" value="F:ATP hydrolysis activity"/>
    <property type="evidence" value="ECO:0007669"/>
    <property type="project" value="TreeGrafter"/>
</dbReference>
<evidence type="ECO:0000256" key="8">
    <source>
        <dbReference type="SAM" id="MobiDB-lite"/>
    </source>
</evidence>
<dbReference type="InterPro" id="IPR036961">
    <property type="entry name" value="Kinesin_motor_dom_sf"/>
</dbReference>
<sequence>MKPANSKPPAALRKHVGRTKHDDNDDDVSKEPVKVFCRLRPMTRPNDTSCIKITSDTSLVITSGESVTNVRTANRAIRTCFSHVFGPSSSQNEVFNVVALPLVQNLINGRNGLLFTYGVTGSGKTYTMSGSMNDAGIMPRSLDVMFNSIAHCQAKKFIFKPDKLNGFDVQNENDALLDRQNELQKFVIPTGGKTPRTCKGDGKNENNNDMLNVSNEPQTVDIDEDNAYAVFITYVEVYNNSVYDLLEETDAKAKTLQSKIIREDGYRNMYIHGCTEVEVKSSEEAFEVFQRGQCRRHIAYTNLNAESSRSHSVFTIRLVQAPLDKQGEQVVQDKRTVCISQLSLVDLAGSERTNRSKNTGQRLREAGNINNSLMTLRTCLEILRENQTQGTNKIVPYRDSKITQLFKNYFDGDGAVRMIICVNPSIDDYDETIQVLKFAEVSQEVQVTNSASSKLDLGYTPGRRQANKMFKEARNRLECAGHRDAAELEVDLGLVYSLGGPFPGMDVTNPHNDEIITTLMRFLELRIQKRNVLREDLKQKQNDFRNMLVNLERENVSLKIENSTLKAMDDQQRKKITTLEAHICKTEAQIDTLLYRLNSANELIRHMKQELKDKDTLLNQRITDKQRVKEKYSSRIQAETNKMSKELESKLRRQREILQNQMKQKEDKLKLVKQILSDEDVDVNVKERLETEDPTSVMSDAEIPTGSEATTSVSEPIISTPRTITRPITMVQSEHRSDARLSRKERIPVVNLRYRRSQSADRWIDHRPPGLAPVGTILQPFIRRKRSVTQLTDPKDITSRASKYCLVAQEQDTDGELETKLYKGDILPTSGGGAQVVFNDMEHLKQVSPVSRRKRSGYLSPEKNVASEANSEDSSKKPRI</sequence>
<dbReference type="RefSeq" id="XP_017884609.1">
    <property type="nucleotide sequence ID" value="XM_018029120.2"/>
</dbReference>
<dbReference type="GO" id="GO:0005524">
    <property type="term" value="F:ATP binding"/>
    <property type="evidence" value="ECO:0007669"/>
    <property type="project" value="UniProtKB-UniRule"/>
</dbReference>
<keyword evidence="3 5" id="KW-0067">ATP-binding</keyword>
<dbReference type="SMART" id="SM00129">
    <property type="entry name" value="KISc"/>
    <property type="match status" value="1"/>
</dbReference>
<dbReference type="InterPro" id="IPR001752">
    <property type="entry name" value="Kinesin_motor_dom"/>
</dbReference>
<keyword evidence="2 5" id="KW-0547">Nucleotide-binding</keyword>
<comment type="similarity">
    <text evidence="5 6">Belongs to the TRAFAC class myosin-kinesin ATPase superfamily. Kinesin family.</text>
</comment>
<keyword evidence="7" id="KW-0175">Coiled coil</keyword>
<keyword evidence="4" id="KW-0206">Cytoskeleton</keyword>
<evidence type="ECO:0000256" key="4">
    <source>
        <dbReference type="ARBA" id="ARBA00023212"/>
    </source>
</evidence>
<dbReference type="PANTHER" id="PTHR24115:SF600">
    <property type="entry name" value="KINESIN-LIKE PROTEIN KIF23"/>
    <property type="match status" value="1"/>
</dbReference>
<dbReference type="InterPro" id="IPR038105">
    <property type="entry name" value="Kif23_Arf-bd_sf"/>
</dbReference>
<accession>A0AAJ7N9Q6</accession>
<feature type="binding site" evidence="5">
    <location>
        <begin position="118"/>
        <end position="125"/>
    </location>
    <ligand>
        <name>ATP</name>
        <dbReference type="ChEBI" id="CHEBI:30616"/>
    </ligand>
</feature>
<evidence type="ECO:0000256" key="1">
    <source>
        <dbReference type="ARBA" id="ARBA00004245"/>
    </source>
</evidence>
<feature type="coiled-coil region" evidence="7">
    <location>
        <begin position="534"/>
        <end position="568"/>
    </location>
</feature>
<dbReference type="GO" id="GO:0003777">
    <property type="term" value="F:microtubule motor activity"/>
    <property type="evidence" value="ECO:0007669"/>
    <property type="project" value="InterPro"/>
</dbReference>
<dbReference type="KEGG" id="ccal:108627726"/>
<dbReference type="GO" id="GO:0007018">
    <property type="term" value="P:microtubule-based movement"/>
    <property type="evidence" value="ECO:0007669"/>
    <property type="project" value="InterPro"/>
</dbReference>
<evidence type="ECO:0000256" key="5">
    <source>
        <dbReference type="PROSITE-ProRule" id="PRU00283"/>
    </source>
</evidence>
<feature type="region of interest" description="Disordered" evidence="8">
    <location>
        <begin position="1"/>
        <end position="29"/>
    </location>
</feature>
<dbReference type="GO" id="GO:0051256">
    <property type="term" value="P:mitotic spindle midzone assembly"/>
    <property type="evidence" value="ECO:0007669"/>
    <property type="project" value="TreeGrafter"/>
</dbReference>
<evidence type="ECO:0000256" key="3">
    <source>
        <dbReference type="ARBA" id="ARBA00022840"/>
    </source>
</evidence>
<reference evidence="11" key="1">
    <citation type="submission" date="2025-08" db="UniProtKB">
        <authorList>
            <consortium name="RefSeq"/>
        </authorList>
    </citation>
    <scope>IDENTIFICATION</scope>
    <source>
        <tissue evidence="11">Whole body</tissue>
    </source>
</reference>
<dbReference type="GO" id="GO:0005874">
    <property type="term" value="C:microtubule"/>
    <property type="evidence" value="ECO:0007669"/>
    <property type="project" value="UniProtKB-KW"/>
</dbReference>
<dbReference type="InterPro" id="IPR027640">
    <property type="entry name" value="Kinesin-like_fam"/>
</dbReference>
<organism evidence="10 11">
    <name type="scientific">Ceratina calcarata</name>
    <dbReference type="NCBI Taxonomy" id="156304"/>
    <lineage>
        <taxon>Eukaryota</taxon>
        <taxon>Metazoa</taxon>
        <taxon>Ecdysozoa</taxon>
        <taxon>Arthropoda</taxon>
        <taxon>Hexapoda</taxon>
        <taxon>Insecta</taxon>
        <taxon>Pterygota</taxon>
        <taxon>Neoptera</taxon>
        <taxon>Endopterygota</taxon>
        <taxon>Hymenoptera</taxon>
        <taxon>Apocrita</taxon>
        <taxon>Aculeata</taxon>
        <taxon>Apoidea</taxon>
        <taxon>Anthophila</taxon>
        <taxon>Apidae</taxon>
        <taxon>Ceratina</taxon>
        <taxon>Zadontomerus</taxon>
    </lineage>
</organism>
<dbReference type="InterPro" id="IPR027417">
    <property type="entry name" value="P-loop_NTPase"/>
</dbReference>
<dbReference type="GO" id="GO:0005634">
    <property type="term" value="C:nucleus"/>
    <property type="evidence" value="ECO:0007669"/>
    <property type="project" value="TreeGrafter"/>
</dbReference>
<comment type="subcellular location">
    <subcellularLocation>
        <location evidence="1">Cytoplasm</location>
        <location evidence="1">Cytoskeleton</location>
    </subcellularLocation>
</comment>
<dbReference type="Proteomes" id="UP000694925">
    <property type="component" value="Unplaced"/>
</dbReference>
<dbReference type="PANTHER" id="PTHR24115">
    <property type="entry name" value="KINESIN-RELATED"/>
    <property type="match status" value="1"/>
</dbReference>
<dbReference type="GO" id="GO:0008017">
    <property type="term" value="F:microtubule binding"/>
    <property type="evidence" value="ECO:0007669"/>
    <property type="project" value="InterPro"/>
</dbReference>
<feature type="domain" description="Kinesin motor" evidence="9">
    <location>
        <begin position="32"/>
        <end position="445"/>
    </location>
</feature>
<feature type="region of interest" description="Disordered" evidence="8">
    <location>
        <begin position="690"/>
        <end position="714"/>
    </location>
</feature>
<evidence type="ECO:0000313" key="11">
    <source>
        <dbReference type="RefSeq" id="XP_017884609.1"/>
    </source>
</evidence>
<evidence type="ECO:0000256" key="2">
    <source>
        <dbReference type="ARBA" id="ARBA00022741"/>
    </source>
</evidence>
<proteinExistence type="inferred from homology"/>
<keyword evidence="6" id="KW-0493">Microtubule</keyword>
<dbReference type="InterPro" id="IPR019821">
    <property type="entry name" value="Kinesin_motor_CS"/>
</dbReference>
<feature type="coiled-coil region" evidence="7">
    <location>
        <begin position="644"/>
        <end position="675"/>
    </location>
</feature>
<dbReference type="GeneID" id="108627726"/>
<evidence type="ECO:0000256" key="6">
    <source>
        <dbReference type="RuleBase" id="RU000394"/>
    </source>
</evidence>
<dbReference type="AlphaFoldDB" id="A0AAJ7N9Q6"/>
<dbReference type="InterPro" id="IPR032384">
    <property type="entry name" value="Kif23_Arf-bd"/>
</dbReference>
<evidence type="ECO:0000313" key="10">
    <source>
        <dbReference type="Proteomes" id="UP000694925"/>
    </source>
</evidence>
<dbReference type="PRINTS" id="PR00380">
    <property type="entry name" value="KINESINHEAVY"/>
</dbReference>
<dbReference type="SUPFAM" id="SSF52540">
    <property type="entry name" value="P-loop containing nucleoside triphosphate hydrolases"/>
    <property type="match status" value="1"/>
</dbReference>
<dbReference type="GO" id="GO:0005871">
    <property type="term" value="C:kinesin complex"/>
    <property type="evidence" value="ECO:0007669"/>
    <property type="project" value="TreeGrafter"/>
</dbReference>
<keyword evidence="4" id="KW-0963">Cytoplasm</keyword>
<evidence type="ECO:0000256" key="7">
    <source>
        <dbReference type="SAM" id="Coils"/>
    </source>
</evidence>
<feature type="compositionally biased region" description="Basic and acidic residues" evidence="8">
    <location>
        <begin position="19"/>
        <end position="29"/>
    </location>
</feature>
<feature type="region of interest" description="Disordered" evidence="8">
    <location>
        <begin position="846"/>
        <end position="880"/>
    </location>
</feature>
<dbReference type="Gene3D" id="3.40.850.10">
    <property type="entry name" value="Kinesin motor domain"/>
    <property type="match status" value="1"/>
</dbReference>
<dbReference type="Gene3D" id="2.60.40.4330">
    <property type="entry name" value="Kinesin-like protein Kif23, Arf6-interacting domain"/>
    <property type="match status" value="1"/>
</dbReference>
<keyword evidence="10" id="KW-1185">Reference proteome</keyword>
<protein>
    <recommendedName>
        <fullName evidence="6">Kinesin-like protein</fullName>
    </recommendedName>
</protein>
<gene>
    <name evidence="11" type="primary">LOC108627726</name>
</gene>
<keyword evidence="5 6" id="KW-0505">Motor protein</keyword>
<evidence type="ECO:0000259" key="9">
    <source>
        <dbReference type="PROSITE" id="PS50067"/>
    </source>
</evidence>
<name>A0AAJ7N9Q6_9HYME</name>